<sequence length="262" mass="28641">MVGKAAVLIGCNYPGTKAELKGCVNDVHRMRRCLIDHFGFTEANITILIDTDDSYTLPTGVNIRRAINRLVRSANPGDDDLFLHFSGHGARLPAQPEENDNTGYHECIVPCDMNLIIDEDFRHFVNKLADGCRLTIVADSCNSGGLIENAKEQIGESTAKRKDEGNESREDIHLTGRALPIPILVELLKESTGKEDIHEGNIRSTIIDAFGDSASPRLAKTAPSGRSVLISACQSDQNAADAKPVMKPEEHMVLSATQFRAY</sequence>
<dbReference type="InterPro" id="IPR050452">
    <property type="entry name" value="Metacaspase"/>
</dbReference>
<dbReference type="Pfam" id="PF00656">
    <property type="entry name" value="Peptidase_C14"/>
    <property type="match status" value="1"/>
</dbReference>
<dbReference type="GO" id="GO:0006508">
    <property type="term" value="P:proteolysis"/>
    <property type="evidence" value="ECO:0007669"/>
    <property type="project" value="InterPro"/>
</dbReference>
<evidence type="ECO:0000313" key="3">
    <source>
        <dbReference type="EMBL" id="PKU87118.1"/>
    </source>
</evidence>
<dbReference type="AlphaFoldDB" id="A0A2I0XGT3"/>
<dbReference type="PANTHER" id="PTHR48104:SF30">
    <property type="entry name" value="METACASPASE-1"/>
    <property type="match status" value="1"/>
</dbReference>
<dbReference type="GO" id="GO:0005737">
    <property type="term" value="C:cytoplasm"/>
    <property type="evidence" value="ECO:0007669"/>
    <property type="project" value="TreeGrafter"/>
</dbReference>
<organism evidence="3 4">
    <name type="scientific">Dendrobium catenatum</name>
    <dbReference type="NCBI Taxonomy" id="906689"/>
    <lineage>
        <taxon>Eukaryota</taxon>
        <taxon>Viridiplantae</taxon>
        <taxon>Streptophyta</taxon>
        <taxon>Embryophyta</taxon>
        <taxon>Tracheophyta</taxon>
        <taxon>Spermatophyta</taxon>
        <taxon>Magnoliopsida</taxon>
        <taxon>Liliopsida</taxon>
        <taxon>Asparagales</taxon>
        <taxon>Orchidaceae</taxon>
        <taxon>Epidendroideae</taxon>
        <taxon>Malaxideae</taxon>
        <taxon>Dendrobiinae</taxon>
        <taxon>Dendrobium</taxon>
    </lineage>
</organism>
<comment type="similarity">
    <text evidence="1">Belongs to the peptidase C14B family.</text>
</comment>
<proteinExistence type="inferred from homology"/>
<dbReference type="GO" id="GO:0004197">
    <property type="term" value="F:cysteine-type endopeptidase activity"/>
    <property type="evidence" value="ECO:0007669"/>
    <property type="project" value="InterPro"/>
</dbReference>
<feature type="domain" description="Peptidase C14 caspase" evidence="2">
    <location>
        <begin position="4"/>
        <end position="241"/>
    </location>
</feature>
<dbReference type="EMBL" id="KZ501893">
    <property type="protein sequence ID" value="PKU87118.1"/>
    <property type="molecule type" value="Genomic_DNA"/>
</dbReference>
<keyword evidence="4" id="KW-1185">Reference proteome</keyword>
<reference evidence="3 4" key="1">
    <citation type="journal article" date="2016" name="Sci. Rep.">
        <title>The Dendrobium catenatum Lindl. genome sequence provides insights into polysaccharide synthase, floral development and adaptive evolution.</title>
        <authorList>
            <person name="Zhang G.Q."/>
            <person name="Xu Q."/>
            <person name="Bian C."/>
            <person name="Tsai W.C."/>
            <person name="Yeh C.M."/>
            <person name="Liu K.W."/>
            <person name="Yoshida K."/>
            <person name="Zhang L.S."/>
            <person name="Chang S.B."/>
            <person name="Chen F."/>
            <person name="Shi Y."/>
            <person name="Su Y.Y."/>
            <person name="Zhang Y.Q."/>
            <person name="Chen L.J."/>
            <person name="Yin Y."/>
            <person name="Lin M."/>
            <person name="Huang H."/>
            <person name="Deng H."/>
            <person name="Wang Z.W."/>
            <person name="Zhu S.L."/>
            <person name="Zhao X."/>
            <person name="Deng C."/>
            <person name="Niu S.C."/>
            <person name="Huang J."/>
            <person name="Wang M."/>
            <person name="Liu G.H."/>
            <person name="Yang H.J."/>
            <person name="Xiao X.J."/>
            <person name="Hsiao Y.Y."/>
            <person name="Wu W.L."/>
            <person name="Chen Y.Y."/>
            <person name="Mitsuda N."/>
            <person name="Ohme-Takagi M."/>
            <person name="Luo Y.B."/>
            <person name="Van de Peer Y."/>
            <person name="Liu Z.J."/>
        </authorList>
    </citation>
    <scope>NUCLEOTIDE SEQUENCE [LARGE SCALE GENOMIC DNA]</scope>
    <source>
        <tissue evidence="3">The whole plant</tissue>
    </source>
</reference>
<dbReference type="PANTHER" id="PTHR48104">
    <property type="entry name" value="METACASPASE-4"/>
    <property type="match status" value="1"/>
</dbReference>
<protein>
    <submittedName>
        <fullName evidence="3">Metacaspase-6</fullName>
    </submittedName>
</protein>
<reference evidence="3 4" key="2">
    <citation type="journal article" date="2017" name="Nature">
        <title>The Apostasia genome and the evolution of orchids.</title>
        <authorList>
            <person name="Zhang G.Q."/>
            <person name="Liu K.W."/>
            <person name="Li Z."/>
            <person name="Lohaus R."/>
            <person name="Hsiao Y.Y."/>
            <person name="Niu S.C."/>
            <person name="Wang J.Y."/>
            <person name="Lin Y.C."/>
            <person name="Xu Q."/>
            <person name="Chen L.J."/>
            <person name="Yoshida K."/>
            <person name="Fujiwara S."/>
            <person name="Wang Z.W."/>
            <person name="Zhang Y.Q."/>
            <person name="Mitsuda N."/>
            <person name="Wang M."/>
            <person name="Liu G.H."/>
            <person name="Pecoraro L."/>
            <person name="Huang H.X."/>
            <person name="Xiao X.J."/>
            <person name="Lin M."/>
            <person name="Wu X.Y."/>
            <person name="Wu W.L."/>
            <person name="Chen Y.Y."/>
            <person name="Chang S.B."/>
            <person name="Sakamoto S."/>
            <person name="Ohme-Takagi M."/>
            <person name="Yagi M."/>
            <person name="Zeng S.J."/>
            <person name="Shen C.Y."/>
            <person name="Yeh C.M."/>
            <person name="Luo Y.B."/>
            <person name="Tsai W.C."/>
            <person name="Van de Peer Y."/>
            <person name="Liu Z.J."/>
        </authorList>
    </citation>
    <scope>NUCLEOTIDE SEQUENCE [LARGE SCALE GENOMIC DNA]</scope>
    <source>
        <tissue evidence="3">The whole plant</tissue>
    </source>
</reference>
<gene>
    <name evidence="3" type="primary">AMC6</name>
    <name evidence="3" type="ORF">MA16_Dca006526</name>
</gene>
<dbReference type="InterPro" id="IPR011600">
    <property type="entry name" value="Pept_C14_caspase"/>
</dbReference>
<accession>A0A2I0XGT3</accession>
<dbReference type="Gene3D" id="3.40.50.12660">
    <property type="match status" value="1"/>
</dbReference>
<dbReference type="Proteomes" id="UP000233837">
    <property type="component" value="Unassembled WGS sequence"/>
</dbReference>
<name>A0A2I0XGT3_9ASPA</name>
<evidence type="ECO:0000256" key="1">
    <source>
        <dbReference type="ARBA" id="ARBA00009005"/>
    </source>
</evidence>
<evidence type="ECO:0000259" key="2">
    <source>
        <dbReference type="Pfam" id="PF00656"/>
    </source>
</evidence>
<evidence type="ECO:0000313" key="4">
    <source>
        <dbReference type="Proteomes" id="UP000233837"/>
    </source>
</evidence>